<feature type="domain" description="MacB-like periplasmic core" evidence="8">
    <location>
        <begin position="20"/>
        <end position="236"/>
    </location>
</feature>
<feature type="transmembrane region" description="Helical" evidence="6">
    <location>
        <begin position="370"/>
        <end position="396"/>
    </location>
</feature>
<feature type="transmembrane region" description="Helical" evidence="6">
    <location>
        <begin position="327"/>
        <end position="350"/>
    </location>
</feature>
<dbReference type="PANTHER" id="PTHR30572:SF18">
    <property type="entry name" value="ABC-TYPE MACROLIDE FAMILY EXPORT SYSTEM PERMEASE COMPONENT 2"/>
    <property type="match status" value="1"/>
</dbReference>
<keyword evidence="3 6" id="KW-0812">Transmembrane</keyword>
<proteinExistence type="predicted"/>
<evidence type="ECO:0000256" key="1">
    <source>
        <dbReference type="ARBA" id="ARBA00004651"/>
    </source>
</evidence>
<evidence type="ECO:0000256" key="2">
    <source>
        <dbReference type="ARBA" id="ARBA00022475"/>
    </source>
</evidence>
<evidence type="ECO:0000256" key="4">
    <source>
        <dbReference type="ARBA" id="ARBA00022989"/>
    </source>
</evidence>
<keyword evidence="4 6" id="KW-1133">Transmembrane helix</keyword>
<evidence type="ECO:0000256" key="3">
    <source>
        <dbReference type="ARBA" id="ARBA00022692"/>
    </source>
</evidence>
<dbReference type="RefSeq" id="WP_085515133.1">
    <property type="nucleotide sequence ID" value="NZ_FXAW01000001.1"/>
</dbReference>
<evidence type="ECO:0000259" key="7">
    <source>
        <dbReference type="Pfam" id="PF02687"/>
    </source>
</evidence>
<comment type="subcellular location">
    <subcellularLocation>
        <location evidence="1">Cell membrane</location>
        <topology evidence="1">Multi-pass membrane protein</topology>
    </subcellularLocation>
</comment>
<gene>
    <name evidence="9" type="ORF">SAMN05661096_00108</name>
</gene>
<sequence length="784" mass="87678">MLKNYIKIALRNLTRNKGFTLLNITGLVVGMAGAMLIGLWIMREVSVDRFHEKGEQIYQAWNRDKVDGEIWCWTTTPKPLGPVLKQDYPEINNMARYSNAGNLIYKKEETNLKGNSAFVDSTFLQMFSFPLISGDLRSALDEPMSVVITEELALKLFGKEDAVNQMVKVENRMELKVTGVLKSLPDNTDFDFEALIPWSLMVQIGYSDNSWSNNSVATYVELEKGVNVSQLNEKVKGVTMAHRSGSSTEVFLYPLEELYLRSDFVNGVPVGGKIDLVYFFGMIAILIIAIACINFMNLSTARSEKRAKEVGIRKLSGAHKGMLVSQFLIESFLLTAFSAVLAFILVQLLLPSFNTLTGVQFSMPFTNVVFWSGIVGFVLITALLAGSYPAFFLSSFQPVKVLKGSFKKSGSQFSPRKILVVSQFTFAIVLIASTFIIKQQIEYAQNRSKGYDQSQLVYHNMNEEIEKGFGSFREEAIKLKLVEGMTKSMSPITHSTTNSWGMEWEGKNEENKQLIHRFGSDIRPVEIFGLTLVEGRDIDVTKYATDSTAILLNEEAVKVMGFEEPIGQIISDGPKYHVVGVVKDFVIGSPFAKTIPLVIESSASWFNTFHIKLNSELNTKENLASIQQLFSRHYPNIPFEFEFVDEAFAKNYQEQERFADLITLFSGLAIIISCLGLFGLSAYAAEQRRKEIGVRKVLGASVSRILVLLSSDFVKLVLIAIVIAIPVSWYLMSAWLMNFDYRTAISADTFIITAIIALVIAIVTVIGQAYRTANLNPVNSLKDE</sequence>
<dbReference type="Pfam" id="PF02687">
    <property type="entry name" value="FtsX"/>
    <property type="match status" value="2"/>
</dbReference>
<dbReference type="GO" id="GO:0005886">
    <property type="term" value="C:plasma membrane"/>
    <property type="evidence" value="ECO:0007669"/>
    <property type="project" value="UniProtKB-SubCell"/>
</dbReference>
<feature type="transmembrane region" description="Helical" evidence="6">
    <location>
        <begin position="417"/>
        <end position="437"/>
    </location>
</feature>
<evidence type="ECO:0000313" key="9">
    <source>
        <dbReference type="EMBL" id="SMG08066.1"/>
    </source>
</evidence>
<feature type="transmembrane region" description="Helical" evidence="6">
    <location>
        <begin position="705"/>
        <end position="730"/>
    </location>
</feature>
<reference evidence="10" key="1">
    <citation type="submission" date="2017-04" db="EMBL/GenBank/DDBJ databases">
        <authorList>
            <person name="Varghese N."/>
            <person name="Submissions S."/>
        </authorList>
    </citation>
    <scope>NUCLEOTIDE SEQUENCE [LARGE SCALE GENOMIC DNA]</scope>
    <source>
        <strain evidence="10">DSM 4125</strain>
    </source>
</reference>
<organism evidence="9 10">
    <name type="scientific">Marivirga sericea</name>
    <dbReference type="NCBI Taxonomy" id="1028"/>
    <lineage>
        <taxon>Bacteria</taxon>
        <taxon>Pseudomonadati</taxon>
        <taxon>Bacteroidota</taxon>
        <taxon>Cytophagia</taxon>
        <taxon>Cytophagales</taxon>
        <taxon>Marivirgaceae</taxon>
        <taxon>Marivirga</taxon>
    </lineage>
</organism>
<dbReference type="STRING" id="1028.SAMN05661096_00108"/>
<dbReference type="Pfam" id="PF12704">
    <property type="entry name" value="MacB_PCD"/>
    <property type="match status" value="1"/>
</dbReference>
<evidence type="ECO:0000259" key="8">
    <source>
        <dbReference type="Pfam" id="PF12704"/>
    </source>
</evidence>
<feature type="transmembrane region" description="Helical" evidence="6">
    <location>
        <begin position="276"/>
        <end position="298"/>
    </location>
</feature>
<keyword evidence="2" id="KW-1003">Cell membrane</keyword>
<dbReference type="PANTHER" id="PTHR30572">
    <property type="entry name" value="MEMBRANE COMPONENT OF TRANSPORTER-RELATED"/>
    <property type="match status" value="1"/>
</dbReference>
<dbReference type="OrthoDB" id="5933722at2"/>
<keyword evidence="10" id="KW-1185">Reference proteome</keyword>
<dbReference type="InterPro" id="IPR003838">
    <property type="entry name" value="ABC3_permease_C"/>
</dbReference>
<dbReference type="InterPro" id="IPR025857">
    <property type="entry name" value="MacB_PCD"/>
</dbReference>
<evidence type="ECO:0000313" key="10">
    <source>
        <dbReference type="Proteomes" id="UP000193804"/>
    </source>
</evidence>
<evidence type="ECO:0000256" key="5">
    <source>
        <dbReference type="ARBA" id="ARBA00023136"/>
    </source>
</evidence>
<keyword evidence="5 6" id="KW-0472">Membrane</keyword>
<protein>
    <submittedName>
        <fullName evidence="9">ABC-type antimicrobial peptide transport system, permease component</fullName>
    </submittedName>
</protein>
<feature type="transmembrane region" description="Helical" evidence="6">
    <location>
        <begin position="21"/>
        <end position="42"/>
    </location>
</feature>
<feature type="transmembrane region" description="Helical" evidence="6">
    <location>
        <begin position="661"/>
        <end position="684"/>
    </location>
</feature>
<dbReference type="Proteomes" id="UP000193804">
    <property type="component" value="Unassembled WGS sequence"/>
</dbReference>
<feature type="transmembrane region" description="Helical" evidence="6">
    <location>
        <begin position="750"/>
        <end position="770"/>
    </location>
</feature>
<feature type="domain" description="ABC3 transporter permease C-terminal" evidence="7">
    <location>
        <begin position="664"/>
        <end position="777"/>
    </location>
</feature>
<name>A0A1X7I2A5_9BACT</name>
<dbReference type="InterPro" id="IPR050250">
    <property type="entry name" value="Macrolide_Exporter_MacB"/>
</dbReference>
<feature type="domain" description="ABC3 transporter permease C-terminal" evidence="7">
    <location>
        <begin position="282"/>
        <end position="397"/>
    </location>
</feature>
<accession>A0A1X7I2A5</accession>
<dbReference type="GO" id="GO:0022857">
    <property type="term" value="F:transmembrane transporter activity"/>
    <property type="evidence" value="ECO:0007669"/>
    <property type="project" value="TreeGrafter"/>
</dbReference>
<evidence type="ECO:0000256" key="6">
    <source>
        <dbReference type="SAM" id="Phobius"/>
    </source>
</evidence>
<dbReference type="EMBL" id="FXAW01000001">
    <property type="protein sequence ID" value="SMG08066.1"/>
    <property type="molecule type" value="Genomic_DNA"/>
</dbReference>
<dbReference type="AlphaFoldDB" id="A0A1X7I2A5"/>